<dbReference type="Proteomes" id="UP001159363">
    <property type="component" value="Chromosome 3"/>
</dbReference>
<comment type="caution">
    <text evidence="1">The sequence shown here is derived from an EMBL/GenBank/DDBJ whole genome shotgun (WGS) entry which is preliminary data.</text>
</comment>
<proteinExistence type="predicted"/>
<dbReference type="EMBL" id="JARBHB010000003">
    <property type="protein sequence ID" value="KAJ8888550.1"/>
    <property type="molecule type" value="Genomic_DNA"/>
</dbReference>
<accession>A0ABQ9HWV5</accession>
<reference evidence="1 2" key="1">
    <citation type="submission" date="2023-02" db="EMBL/GenBank/DDBJ databases">
        <title>LHISI_Scaffold_Assembly.</title>
        <authorList>
            <person name="Stuart O.P."/>
            <person name="Cleave R."/>
            <person name="Magrath M.J.L."/>
            <person name="Mikheyev A.S."/>
        </authorList>
    </citation>
    <scope>NUCLEOTIDE SEQUENCE [LARGE SCALE GENOMIC DNA]</scope>
    <source>
        <strain evidence="1">Daus_M_001</strain>
        <tissue evidence="1">Leg muscle</tissue>
    </source>
</reference>
<evidence type="ECO:0000313" key="2">
    <source>
        <dbReference type="Proteomes" id="UP001159363"/>
    </source>
</evidence>
<gene>
    <name evidence="1" type="ORF">PR048_008041</name>
</gene>
<organism evidence="1 2">
    <name type="scientific">Dryococelus australis</name>
    <dbReference type="NCBI Taxonomy" id="614101"/>
    <lineage>
        <taxon>Eukaryota</taxon>
        <taxon>Metazoa</taxon>
        <taxon>Ecdysozoa</taxon>
        <taxon>Arthropoda</taxon>
        <taxon>Hexapoda</taxon>
        <taxon>Insecta</taxon>
        <taxon>Pterygota</taxon>
        <taxon>Neoptera</taxon>
        <taxon>Polyneoptera</taxon>
        <taxon>Phasmatodea</taxon>
        <taxon>Verophasmatodea</taxon>
        <taxon>Anareolatae</taxon>
        <taxon>Phasmatidae</taxon>
        <taxon>Eurycanthinae</taxon>
        <taxon>Dryococelus</taxon>
    </lineage>
</organism>
<evidence type="ECO:0000313" key="1">
    <source>
        <dbReference type="EMBL" id="KAJ8888550.1"/>
    </source>
</evidence>
<name>A0ABQ9HWV5_9NEOP</name>
<keyword evidence="2" id="KW-1185">Reference proteome</keyword>
<protein>
    <submittedName>
        <fullName evidence="1">Uncharacterized protein</fullName>
    </submittedName>
</protein>
<sequence length="88" mass="10318">MYKPDFLVMIIGCDFIQKHRLIPDLHACIATLRHNHDQIITREQNNFLLNCIQKIQNLEPDKQVLPFANINPILTIEQKNKVKEIISN</sequence>